<comment type="caution">
    <text evidence="1">The sequence shown here is derived from an EMBL/GenBank/DDBJ whole genome shotgun (WGS) entry which is preliminary data.</text>
</comment>
<dbReference type="EMBL" id="JANIPJ010000018">
    <property type="protein sequence ID" value="MCR2806571.1"/>
    <property type="molecule type" value="Genomic_DNA"/>
</dbReference>
<sequence>MRRRKWLAVIAVILAAVAFIFIRTYDGRPGAIPSAEEAAAAINQYEPEADAEVVLDRIRLDDRQLFVPYVSGRGTHGMGFLKWEKGEWKVTRVDPGGSPELRILDHSNPSERYIVWNINPQEQMEQIRFYLIRERNAGMSSGIYYYTPRVQMEETADLTKRPYGALPFPEDWADILREEKRMNQALPGGVLDQLFSGMPSRHAMLQMGWFPDYAEDAPPPRGYSKSGDEDTEFLWILDEPNLEKPGLTTGED</sequence>
<gene>
    <name evidence="1" type="ORF">NQZ67_22060</name>
</gene>
<evidence type="ECO:0000313" key="1">
    <source>
        <dbReference type="EMBL" id="MCR2806571.1"/>
    </source>
</evidence>
<organism evidence="1 2">
    <name type="scientific">Paenibacillus soyae</name>
    <dbReference type="NCBI Taxonomy" id="2969249"/>
    <lineage>
        <taxon>Bacteria</taxon>
        <taxon>Bacillati</taxon>
        <taxon>Bacillota</taxon>
        <taxon>Bacilli</taxon>
        <taxon>Bacillales</taxon>
        <taxon>Paenibacillaceae</taxon>
        <taxon>Paenibacillus</taxon>
    </lineage>
</organism>
<dbReference type="RefSeq" id="WP_257450157.1">
    <property type="nucleotide sequence ID" value="NZ_JANIPJ010000018.1"/>
</dbReference>
<proteinExistence type="predicted"/>
<reference evidence="1" key="1">
    <citation type="submission" date="2022-08" db="EMBL/GenBank/DDBJ databases">
        <title>The genomic sequence of strain Paenibacillus sp. SCIV0701.</title>
        <authorList>
            <person name="Zhao H."/>
        </authorList>
    </citation>
    <scope>NUCLEOTIDE SEQUENCE</scope>
    <source>
        <strain evidence="1">SCIV0701</strain>
    </source>
</reference>
<name>A0A9X2SAQ7_9BACL</name>
<protein>
    <submittedName>
        <fullName evidence="1">Uncharacterized protein</fullName>
    </submittedName>
</protein>
<accession>A0A9X2SAQ7</accession>
<dbReference type="AlphaFoldDB" id="A0A9X2SAQ7"/>
<dbReference type="Proteomes" id="UP001141950">
    <property type="component" value="Unassembled WGS sequence"/>
</dbReference>
<keyword evidence="2" id="KW-1185">Reference proteome</keyword>
<evidence type="ECO:0000313" key="2">
    <source>
        <dbReference type="Proteomes" id="UP001141950"/>
    </source>
</evidence>